<dbReference type="Proteomes" id="UP000694580">
    <property type="component" value="Chromosome 19"/>
</dbReference>
<dbReference type="PANTHER" id="PTHR31870:SF2">
    <property type="entry name" value="CHROMOSOME 11 OPEN READING FRAME 87"/>
    <property type="match status" value="1"/>
</dbReference>
<evidence type="ECO:0000256" key="8">
    <source>
        <dbReference type="SAM" id="Phobius"/>
    </source>
</evidence>
<gene>
    <name evidence="9" type="primary">si:dkey-35i13.1</name>
</gene>
<dbReference type="PANTHER" id="PTHR31870">
    <property type="entry name" value="SI:DKEY-183I3.9-RELATED"/>
    <property type="match status" value="1"/>
</dbReference>
<feature type="compositionally biased region" description="Low complexity" evidence="7">
    <location>
        <begin position="89"/>
        <end position="99"/>
    </location>
</feature>
<dbReference type="Ensembl" id="ENSDCDT00010036803.1">
    <property type="protein sequence ID" value="ENSDCDP00010029686.1"/>
    <property type="gene ID" value="ENSDCDG00010018963.1"/>
</dbReference>
<accession>A0AAY4CAR6</accession>
<comment type="subcellular location">
    <subcellularLocation>
        <location evidence="1">Membrane</location>
        <topology evidence="1">Single-pass type I membrane protein</topology>
    </subcellularLocation>
</comment>
<evidence type="ECO:0000313" key="10">
    <source>
        <dbReference type="Proteomes" id="UP000694580"/>
    </source>
</evidence>
<evidence type="ECO:0000313" key="9">
    <source>
        <dbReference type="Ensembl" id="ENSDCDP00010029686.1"/>
    </source>
</evidence>
<evidence type="ECO:0000256" key="1">
    <source>
        <dbReference type="ARBA" id="ARBA00004479"/>
    </source>
</evidence>
<evidence type="ECO:0000256" key="4">
    <source>
        <dbReference type="ARBA" id="ARBA00022989"/>
    </source>
</evidence>
<reference evidence="9 10" key="1">
    <citation type="submission" date="2020-06" db="EMBL/GenBank/DDBJ databases">
        <authorList>
            <consortium name="Wellcome Sanger Institute Data Sharing"/>
        </authorList>
    </citation>
    <scope>NUCLEOTIDE SEQUENCE [LARGE SCALE GENOMIC DNA]</scope>
</reference>
<dbReference type="AlphaFoldDB" id="A0AAY4CAR6"/>
<sequence length="132" mass="14203">MSARTPEDPALSIPHCSRNGTGRTNGTCVVPMEQLLQAFSSTAVLFVLVAVIVGIVLVSLATFHVHKSKMKKRKIQRAQEEYERDSRSPGAAKGKPAGGQRVMVRPARSRGEPVPDTRHTGQTGELESVAVS</sequence>
<feature type="transmembrane region" description="Helical" evidence="8">
    <location>
        <begin position="43"/>
        <end position="65"/>
    </location>
</feature>
<dbReference type="GO" id="GO:0016020">
    <property type="term" value="C:membrane"/>
    <property type="evidence" value="ECO:0007669"/>
    <property type="project" value="UniProtKB-SubCell"/>
</dbReference>
<feature type="region of interest" description="Disordered" evidence="7">
    <location>
        <begin position="66"/>
        <end position="132"/>
    </location>
</feature>
<keyword evidence="4 8" id="KW-1133">Transmembrane helix</keyword>
<proteinExistence type="predicted"/>
<dbReference type="GeneTree" id="ENSGT00390000012905"/>
<evidence type="ECO:0000256" key="3">
    <source>
        <dbReference type="ARBA" id="ARBA00022729"/>
    </source>
</evidence>
<reference evidence="9" key="3">
    <citation type="submission" date="2025-09" db="UniProtKB">
        <authorList>
            <consortium name="Ensembl"/>
        </authorList>
    </citation>
    <scope>IDENTIFICATION</scope>
</reference>
<keyword evidence="2 8" id="KW-0812">Transmembrane</keyword>
<organism evidence="9 10">
    <name type="scientific">Denticeps clupeoides</name>
    <name type="common">denticle herring</name>
    <dbReference type="NCBI Taxonomy" id="299321"/>
    <lineage>
        <taxon>Eukaryota</taxon>
        <taxon>Metazoa</taxon>
        <taxon>Chordata</taxon>
        <taxon>Craniata</taxon>
        <taxon>Vertebrata</taxon>
        <taxon>Euteleostomi</taxon>
        <taxon>Actinopterygii</taxon>
        <taxon>Neopterygii</taxon>
        <taxon>Teleostei</taxon>
        <taxon>Clupei</taxon>
        <taxon>Clupeiformes</taxon>
        <taxon>Denticipitoidei</taxon>
        <taxon>Denticipitidae</taxon>
        <taxon>Denticeps</taxon>
    </lineage>
</organism>
<evidence type="ECO:0000256" key="6">
    <source>
        <dbReference type="ARBA" id="ARBA00023180"/>
    </source>
</evidence>
<evidence type="ECO:0000256" key="5">
    <source>
        <dbReference type="ARBA" id="ARBA00023136"/>
    </source>
</evidence>
<evidence type="ECO:0000256" key="2">
    <source>
        <dbReference type="ARBA" id="ARBA00022692"/>
    </source>
</evidence>
<feature type="compositionally biased region" description="Basic and acidic residues" evidence="7">
    <location>
        <begin position="109"/>
        <end position="119"/>
    </location>
</feature>
<dbReference type="InterPro" id="IPR037670">
    <property type="entry name" value="C11orf87"/>
</dbReference>
<reference evidence="9" key="2">
    <citation type="submission" date="2025-08" db="UniProtKB">
        <authorList>
            <consortium name="Ensembl"/>
        </authorList>
    </citation>
    <scope>IDENTIFICATION</scope>
</reference>
<feature type="compositionally biased region" description="Basic residues" evidence="7">
    <location>
        <begin position="66"/>
        <end position="76"/>
    </location>
</feature>
<keyword evidence="3" id="KW-0732">Signal</keyword>
<keyword evidence="6" id="KW-0325">Glycoprotein</keyword>
<feature type="compositionally biased region" description="Polar residues" evidence="7">
    <location>
        <begin position="120"/>
        <end position="132"/>
    </location>
</feature>
<evidence type="ECO:0000256" key="7">
    <source>
        <dbReference type="SAM" id="MobiDB-lite"/>
    </source>
</evidence>
<keyword evidence="10" id="KW-1185">Reference proteome</keyword>
<feature type="compositionally biased region" description="Basic and acidic residues" evidence="7">
    <location>
        <begin position="77"/>
        <end position="87"/>
    </location>
</feature>
<protein>
    <submittedName>
        <fullName evidence="9">Uncharacterized protein</fullName>
    </submittedName>
</protein>
<name>A0AAY4CAR6_9TELE</name>
<feature type="region of interest" description="Disordered" evidence="7">
    <location>
        <begin position="1"/>
        <end position="23"/>
    </location>
</feature>
<keyword evidence="5 8" id="KW-0472">Membrane</keyword>